<keyword evidence="6" id="KW-0539">Nucleus</keyword>
<dbReference type="Proteomes" id="UP001273166">
    <property type="component" value="Unassembled WGS sequence"/>
</dbReference>
<evidence type="ECO:0000256" key="5">
    <source>
        <dbReference type="ARBA" id="ARBA00023163"/>
    </source>
</evidence>
<sequence>MPRALKSASEREMTAVFEAIEYYDLHIAPDLVATGASGPLNPYWMPHAAAPYLSTSCAQSLVCSALCHRVLQSSEAPPSDQFVLVRRLQRHRGEAIRALTADLGLPEQQASDMTLAAVLFLLLVELQYSFEPPDWRHHTNGASAVMQLKGGLTALVLTRPDFHHLLRFYALIEIMGSTTSPYVEPVSSSTQLELISLLPALYGNGMSTCFPCPPDLLAEVIRVNHLRSTFECPESIPVDTLPAAPEEGKQWVALDIIRRVRAFPTSRWACEVVSAIPPDLLESQGGLGGWHSMACIYQSAIAIYCIRALLHDTSELSMDAVRAPGSYAPSQGRLATYEALASARRTCAAVLVSRLREICRYSQLRKMVLWPLVVAGIEAEEDTTKQFVVSELRWISNALGTAAPLVAKDLLVKRVWKLGLGKGTWDTLFDQPYVFVM</sequence>
<keyword evidence="3" id="KW-0805">Transcription regulation</keyword>
<dbReference type="GO" id="GO:0045944">
    <property type="term" value="P:positive regulation of transcription by RNA polymerase II"/>
    <property type="evidence" value="ECO:0007669"/>
    <property type="project" value="TreeGrafter"/>
</dbReference>
<proteinExistence type="predicted"/>
<name>A0AAJ0H0B5_9PEZI</name>
<organism evidence="7 8">
    <name type="scientific">Chaetomium strumarium</name>
    <dbReference type="NCBI Taxonomy" id="1170767"/>
    <lineage>
        <taxon>Eukaryota</taxon>
        <taxon>Fungi</taxon>
        <taxon>Dikarya</taxon>
        <taxon>Ascomycota</taxon>
        <taxon>Pezizomycotina</taxon>
        <taxon>Sordariomycetes</taxon>
        <taxon>Sordariomycetidae</taxon>
        <taxon>Sordariales</taxon>
        <taxon>Chaetomiaceae</taxon>
        <taxon>Chaetomium</taxon>
    </lineage>
</organism>
<dbReference type="GeneID" id="87885309"/>
<dbReference type="AlphaFoldDB" id="A0AAJ0H0B5"/>
<keyword evidence="8" id="KW-1185">Reference proteome</keyword>
<evidence type="ECO:0000256" key="1">
    <source>
        <dbReference type="ARBA" id="ARBA00004123"/>
    </source>
</evidence>
<gene>
    <name evidence="7" type="ORF">B0T15DRAFT_488189</name>
</gene>
<dbReference type="PANTHER" id="PTHR37534:SF48">
    <property type="entry name" value="FINGER DOMAIN PROTEIN, PUTATIVE-RELATED"/>
    <property type="match status" value="1"/>
</dbReference>
<dbReference type="EMBL" id="JAUDZG010000001">
    <property type="protein sequence ID" value="KAK3309459.1"/>
    <property type="molecule type" value="Genomic_DNA"/>
</dbReference>
<dbReference type="InterPro" id="IPR021858">
    <property type="entry name" value="Fun_TF"/>
</dbReference>
<evidence type="ECO:0000256" key="4">
    <source>
        <dbReference type="ARBA" id="ARBA00023125"/>
    </source>
</evidence>
<dbReference type="GO" id="GO:0005634">
    <property type="term" value="C:nucleus"/>
    <property type="evidence" value="ECO:0007669"/>
    <property type="project" value="UniProtKB-SubCell"/>
</dbReference>
<keyword evidence="4" id="KW-0238">DNA-binding</keyword>
<dbReference type="PANTHER" id="PTHR37534">
    <property type="entry name" value="TRANSCRIPTIONAL ACTIVATOR PROTEIN UGA3"/>
    <property type="match status" value="1"/>
</dbReference>
<evidence type="ECO:0000256" key="3">
    <source>
        <dbReference type="ARBA" id="ARBA00023015"/>
    </source>
</evidence>
<evidence type="ECO:0000313" key="8">
    <source>
        <dbReference type="Proteomes" id="UP001273166"/>
    </source>
</evidence>
<dbReference type="Pfam" id="PF11951">
    <property type="entry name" value="Fungal_trans_2"/>
    <property type="match status" value="1"/>
</dbReference>
<evidence type="ECO:0000256" key="6">
    <source>
        <dbReference type="ARBA" id="ARBA00023242"/>
    </source>
</evidence>
<evidence type="ECO:0000313" key="7">
    <source>
        <dbReference type="EMBL" id="KAK3309459.1"/>
    </source>
</evidence>
<evidence type="ECO:0000256" key="2">
    <source>
        <dbReference type="ARBA" id="ARBA00022833"/>
    </source>
</evidence>
<dbReference type="GO" id="GO:0000976">
    <property type="term" value="F:transcription cis-regulatory region binding"/>
    <property type="evidence" value="ECO:0007669"/>
    <property type="project" value="TreeGrafter"/>
</dbReference>
<protein>
    <submittedName>
        <fullName evidence="7">Fungal-specific transcription factor domain-containing protein</fullName>
    </submittedName>
</protein>
<keyword evidence="2" id="KW-0862">Zinc</keyword>
<accession>A0AAJ0H0B5</accession>
<comment type="subcellular location">
    <subcellularLocation>
        <location evidence="1">Nucleus</location>
    </subcellularLocation>
</comment>
<reference evidence="7" key="2">
    <citation type="submission" date="2023-06" db="EMBL/GenBank/DDBJ databases">
        <authorList>
            <consortium name="Lawrence Berkeley National Laboratory"/>
            <person name="Mondo S.J."/>
            <person name="Hensen N."/>
            <person name="Bonometti L."/>
            <person name="Westerberg I."/>
            <person name="Brannstrom I.O."/>
            <person name="Guillou S."/>
            <person name="Cros-Aarteil S."/>
            <person name="Calhoun S."/>
            <person name="Haridas S."/>
            <person name="Kuo A."/>
            <person name="Pangilinan J."/>
            <person name="Riley R."/>
            <person name="Labutti K."/>
            <person name="Andreopoulos B."/>
            <person name="Lipzen A."/>
            <person name="Chen C."/>
            <person name="Yanf M."/>
            <person name="Daum C."/>
            <person name="Ng V."/>
            <person name="Clum A."/>
            <person name="Steindorff A."/>
            <person name="Ohm R."/>
            <person name="Martin F."/>
            <person name="Silar P."/>
            <person name="Natvig D."/>
            <person name="Lalanne C."/>
            <person name="Gautier V."/>
            <person name="Ament-Velasquez S.L."/>
            <person name="Kruys A."/>
            <person name="Hutchinson M.I."/>
            <person name="Powell A.J."/>
            <person name="Barry K."/>
            <person name="Miller A.N."/>
            <person name="Grigoriev I.V."/>
            <person name="Debuchy R."/>
            <person name="Gladieux P."/>
            <person name="Thoren M.H."/>
            <person name="Johannesson H."/>
        </authorList>
    </citation>
    <scope>NUCLEOTIDE SEQUENCE</scope>
    <source>
        <strain evidence="7">CBS 333.67</strain>
    </source>
</reference>
<dbReference type="RefSeq" id="XP_062725239.1">
    <property type="nucleotide sequence ID" value="XM_062866480.1"/>
</dbReference>
<reference evidence="7" key="1">
    <citation type="journal article" date="2023" name="Mol. Phylogenet. Evol.">
        <title>Genome-scale phylogeny and comparative genomics of the fungal order Sordariales.</title>
        <authorList>
            <person name="Hensen N."/>
            <person name="Bonometti L."/>
            <person name="Westerberg I."/>
            <person name="Brannstrom I.O."/>
            <person name="Guillou S."/>
            <person name="Cros-Aarteil S."/>
            <person name="Calhoun S."/>
            <person name="Haridas S."/>
            <person name="Kuo A."/>
            <person name="Mondo S."/>
            <person name="Pangilinan J."/>
            <person name="Riley R."/>
            <person name="LaButti K."/>
            <person name="Andreopoulos B."/>
            <person name="Lipzen A."/>
            <person name="Chen C."/>
            <person name="Yan M."/>
            <person name="Daum C."/>
            <person name="Ng V."/>
            <person name="Clum A."/>
            <person name="Steindorff A."/>
            <person name="Ohm R.A."/>
            <person name="Martin F."/>
            <person name="Silar P."/>
            <person name="Natvig D.O."/>
            <person name="Lalanne C."/>
            <person name="Gautier V."/>
            <person name="Ament-Velasquez S.L."/>
            <person name="Kruys A."/>
            <person name="Hutchinson M.I."/>
            <person name="Powell A.J."/>
            <person name="Barry K."/>
            <person name="Miller A.N."/>
            <person name="Grigoriev I.V."/>
            <person name="Debuchy R."/>
            <person name="Gladieux P."/>
            <person name="Hiltunen Thoren M."/>
            <person name="Johannesson H."/>
        </authorList>
    </citation>
    <scope>NUCLEOTIDE SEQUENCE</scope>
    <source>
        <strain evidence="7">CBS 333.67</strain>
    </source>
</reference>
<dbReference type="GO" id="GO:0003700">
    <property type="term" value="F:DNA-binding transcription factor activity"/>
    <property type="evidence" value="ECO:0007669"/>
    <property type="project" value="TreeGrafter"/>
</dbReference>
<comment type="caution">
    <text evidence="7">The sequence shown here is derived from an EMBL/GenBank/DDBJ whole genome shotgun (WGS) entry which is preliminary data.</text>
</comment>
<keyword evidence="5" id="KW-0804">Transcription</keyword>